<reference evidence="2" key="1">
    <citation type="journal article" date="2019" name="Int. J. Syst. Evol. Microbiol.">
        <title>The Global Catalogue of Microorganisms (GCM) 10K type strain sequencing project: providing services to taxonomists for standard genome sequencing and annotation.</title>
        <authorList>
            <consortium name="The Broad Institute Genomics Platform"/>
            <consortium name="The Broad Institute Genome Sequencing Center for Infectious Disease"/>
            <person name="Wu L."/>
            <person name="Ma J."/>
        </authorList>
    </citation>
    <scope>NUCLEOTIDE SEQUENCE [LARGE SCALE GENOMIC DNA]</scope>
    <source>
        <strain evidence="2">CGMCC 4.7246</strain>
    </source>
</reference>
<comment type="caution">
    <text evidence="1">The sequence shown here is derived from an EMBL/GenBank/DDBJ whole genome shotgun (WGS) entry which is preliminary data.</text>
</comment>
<keyword evidence="2" id="KW-1185">Reference proteome</keyword>
<evidence type="ECO:0000313" key="1">
    <source>
        <dbReference type="EMBL" id="MFC6091122.1"/>
    </source>
</evidence>
<gene>
    <name evidence="1" type="ORF">ACFP3R_17730</name>
</gene>
<dbReference type="Proteomes" id="UP001596220">
    <property type="component" value="Unassembled WGS sequence"/>
</dbReference>
<organism evidence="1 2">
    <name type="scientific">Saccharothrix lopnurensis</name>
    <dbReference type="NCBI Taxonomy" id="1670621"/>
    <lineage>
        <taxon>Bacteria</taxon>
        <taxon>Bacillati</taxon>
        <taxon>Actinomycetota</taxon>
        <taxon>Actinomycetes</taxon>
        <taxon>Pseudonocardiales</taxon>
        <taxon>Pseudonocardiaceae</taxon>
        <taxon>Saccharothrix</taxon>
    </lineage>
</organism>
<protein>
    <submittedName>
        <fullName evidence="1">Uncharacterized protein</fullName>
    </submittedName>
</protein>
<proteinExistence type="predicted"/>
<accession>A0ABW1P8M8</accession>
<dbReference type="EMBL" id="JBHSQO010000016">
    <property type="protein sequence ID" value="MFC6091122.1"/>
    <property type="molecule type" value="Genomic_DNA"/>
</dbReference>
<sequence length="58" mass="6231">MDESNVLTREVVVVVVVAFEGPSVVGESDAGDKIVVPLPQPVVAVKTKKEQSKNRRSI</sequence>
<evidence type="ECO:0000313" key="2">
    <source>
        <dbReference type="Proteomes" id="UP001596220"/>
    </source>
</evidence>
<name>A0ABW1P8M8_9PSEU</name>